<comment type="caution">
    <text evidence="3">The sequence shown here is derived from an EMBL/GenBank/DDBJ whole genome shotgun (WGS) entry which is preliminary data.</text>
</comment>
<reference evidence="3 4" key="1">
    <citation type="submission" date="2014-10" db="EMBL/GenBank/DDBJ databases">
        <title>Draft genome of the hookworm Ancylostoma caninum.</title>
        <authorList>
            <person name="Mitreva M."/>
        </authorList>
    </citation>
    <scope>NUCLEOTIDE SEQUENCE [LARGE SCALE GENOMIC DNA]</scope>
    <source>
        <strain evidence="3 4">Baltimore</strain>
    </source>
</reference>
<proteinExistence type="predicted"/>
<feature type="non-terminal residue" evidence="3">
    <location>
        <position position="1"/>
    </location>
</feature>
<dbReference type="AlphaFoldDB" id="A0A368F2M8"/>
<evidence type="ECO:0000256" key="2">
    <source>
        <dbReference type="SAM" id="Phobius"/>
    </source>
</evidence>
<name>A0A368F2M8_ANCCA</name>
<evidence type="ECO:0000313" key="3">
    <source>
        <dbReference type="EMBL" id="RCN26364.1"/>
    </source>
</evidence>
<accession>A0A368F2M8</accession>
<keyword evidence="4" id="KW-1185">Reference proteome</keyword>
<feature type="transmembrane region" description="Helical" evidence="2">
    <location>
        <begin position="12"/>
        <end position="34"/>
    </location>
</feature>
<evidence type="ECO:0000256" key="1">
    <source>
        <dbReference type="SAM" id="MobiDB-lite"/>
    </source>
</evidence>
<evidence type="ECO:0000313" key="4">
    <source>
        <dbReference type="Proteomes" id="UP000252519"/>
    </source>
</evidence>
<gene>
    <name evidence="3" type="ORF">ANCCAN_27910</name>
</gene>
<dbReference type="EMBL" id="JOJR01007711">
    <property type="protein sequence ID" value="RCN26364.1"/>
    <property type="molecule type" value="Genomic_DNA"/>
</dbReference>
<keyword evidence="2" id="KW-0812">Transmembrane</keyword>
<protein>
    <submittedName>
        <fullName evidence="3">Uncharacterized protein</fullName>
    </submittedName>
</protein>
<sequence length="109" mass="11982">LYKNILSSTTFLLHLLIFSIHATVSVHVCFLLGARSSANNSVTGNSAHQGPAAVNLSDNPNGHQGRCCSKRLRMGPQPVSSFPPTMNFPMSSRFPFVYNFVLVSEQRFI</sequence>
<dbReference type="Proteomes" id="UP000252519">
    <property type="component" value="Unassembled WGS sequence"/>
</dbReference>
<keyword evidence="2" id="KW-0472">Membrane</keyword>
<feature type="region of interest" description="Disordered" evidence="1">
    <location>
        <begin position="43"/>
        <end position="62"/>
    </location>
</feature>
<organism evidence="3 4">
    <name type="scientific">Ancylostoma caninum</name>
    <name type="common">Dog hookworm</name>
    <dbReference type="NCBI Taxonomy" id="29170"/>
    <lineage>
        <taxon>Eukaryota</taxon>
        <taxon>Metazoa</taxon>
        <taxon>Ecdysozoa</taxon>
        <taxon>Nematoda</taxon>
        <taxon>Chromadorea</taxon>
        <taxon>Rhabditida</taxon>
        <taxon>Rhabditina</taxon>
        <taxon>Rhabditomorpha</taxon>
        <taxon>Strongyloidea</taxon>
        <taxon>Ancylostomatidae</taxon>
        <taxon>Ancylostomatinae</taxon>
        <taxon>Ancylostoma</taxon>
    </lineage>
</organism>
<keyword evidence="2" id="KW-1133">Transmembrane helix</keyword>